<keyword evidence="4" id="KW-0808">Transferase</keyword>
<name>A0ABV1IJ90_9ACTN</name>
<proteinExistence type="inferred from homology"/>
<dbReference type="EMBL" id="JBBNGS010000018">
    <property type="protein sequence ID" value="MEQ2638375.1"/>
    <property type="molecule type" value="Genomic_DNA"/>
</dbReference>
<dbReference type="InterPro" id="IPR016142">
    <property type="entry name" value="Citrate_synth-like_lrg_a-sub"/>
</dbReference>
<evidence type="ECO:0000256" key="3">
    <source>
        <dbReference type="ARBA" id="ARBA00012972"/>
    </source>
</evidence>
<dbReference type="InterPro" id="IPR002020">
    <property type="entry name" value="Citrate_synthase"/>
</dbReference>
<protein>
    <recommendedName>
        <fullName evidence="3">citrate synthase (unknown stereospecificity)</fullName>
        <ecNumber evidence="3">2.3.3.16</ecNumber>
    </recommendedName>
</protein>
<dbReference type="NCBIfam" id="NF010635">
    <property type="entry name" value="PRK14032.1"/>
    <property type="match status" value="1"/>
</dbReference>
<dbReference type="Proteomes" id="UP001478817">
    <property type="component" value="Unassembled WGS sequence"/>
</dbReference>
<evidence type="ECO:0000256" key="4">
    <source>
        <dbReference type="ARBA" id="ARBA00022679"/>
    </source>
</evidence>
<dbReference type="InterPro" id="IPR016143">
    <property type="entry name" value="Citrate_synth-like_sm_a-sub"/>
</dbReference>
<dbReference type="RefSeq" id="WP_349183070.1">
    <property type="nucleotide sequence ID" value="NZ_JBBNGS010000018.1"/>
</dbReference>
<organism evidence="5 6">
    <name type="scientific">Paratractidigestivibacter faecalis</name>
    <dbReference type="NCBI Taxonomy" id="2292441"/>
    <lineage>
        <taxon>Bacteria</taxon>
        <taxon>Bacillati</taxon>
        <taxon>Actinomycetota</taxon>
        <taxon>Coriobacteriia</taxon>
        <taxon>Coriobacteriales</taxon>
        <taxon>Atopobiaceae</taxon>
        <taxon>Paratractidigestivibacter</taxon>
    </lineage>
</organism>
<comment type="similarity">
    <text evidence="2">Belongs to the citrate synthase family.</text>
</comment>
<evidence type="ECO:0000256" key="1">
    <source>
        <dbReference type="ARBA" id="ARBA00005163"/>
    </source>
</evidence>
<dbReference type="PRINTS" id="PR00143">
    <property type="entry name" value="CITRTSNTHASE"/>
</dbReference>
<keyword evidence="6" id="KW-1185">Reference proteome</keyword>
<dbReference type="InterPro" id="IPR036969">
    <property type="entry name" value="Citrate_synthase_sf"/>
</dbReference>
<dbReference type="PANTHER" id="PTHR11739">
    <property type="entry name" value="CITRATE SYNTHASE"/>
    <property type="match status" value="1"/>
</dbReference>
<dbReference type="Gene3D" id="1.10.230.10">
    <property type="entry name" value="Cytochrome P450-Terp, domain 2"/>
    <property type="match status" value="1"/>
</dbReference>
<accession>A0ABV1IJ90</accession>
<dbReference type="Pfam" id="PF00285">
    <property type="entry name" value="Citrate_synt"/>
    <property type="match status" value="1"/>
</dbReference>
<dbReference type="SUPFAM" id="SSF48256">
    <property type="entry name" value="Citrate synthase"/>
    <property type="match status" value="1"/>
</dbReference>
<sequence length="482" mass="52385">MTSFGIKGIGPTLTSLDTSALTHVPDAYPMPSVALGLSPVADRLYHGYADVDVVPADLYQKYDVKRGLRNADGSGVLVGLTTISNVHGYNKTAEGVVPDEGDLFYRGYRVSDLIDNAHAEDRFGYEEAAYLLITGALPTAEQLADFKARIDCRRQLPEGFLHIFPRTTYSQNIMNVLQRATLLLYSFDPTPDDTTPTHEIDVALSLLGRWPRTAAVAHEAAVAAATGTKLLVPPPCEGYSMAETLLDVLRGDQGFTHDEAMLLDVMLMLHAEHGGGNNSTFTTRVLSSSGTDAYSAYAAAIGSLKGPKHGGANAKVGAMIEDASEKIADWEDEDQVADYLTRLVRGEEFDGSGLIYGLGHAVYTKSDPRAVSIKKYAGKLAGEKGRERKFHLLQNIERLGPEVMRDVRGVTKPICANVDLYTGFVYSMLGIPADMYTAIFAMARLAGWCAHRMEELYGAGRIIRPAYNSIMGDGNYVPMSQR</sequence>
<evidence type="ECO:0000313" key="5">
    <source>
        <dbReference type="EMBL" id="MEQ2638375.1"/>
    </source>
</evidence>
<gene>
    <name evidence="5" type="ORF">AAAT05_08495</name>
</gene>
<comment type="caution">
    <text evidence="5">The sequence shown here is derived from an EMBL/GenBank/DDBJ whole genome shotgun (WGS) entry which is preliminary data.</text>
</comment>
<dbReference type="PANTHER" id="PTHR11739:SF4">
    <property type="entry name" value="CITRATE SYNTHASE, PEROXISOMAL"/>
    <property type="match status" value="1"/>
</dbReference>
<comment type="pathway">
    <text evidence="1">Carbohydrate metabolism; tricarboxylic acid cycle.</text>
</comment>
<dbReference type="Gene3D" id="1.10.580.10">
    <property type="entry name" value="Citrate Synthase, domain 1"/>
    <property type="match status" value="1"/>
</dbReference>
<reference evidence="5 6" key="1">
    <citation type="submission" date="2024-04" db="EMBL/GenBank/DDBJ databases">
        <title>Human intestinal bacterial collection.</title>
        <authorList>
            <person name="Pauvert C."/>
            <person name="Hitch T.C.A."/>
            <person name="Clavel T."/>
        </authorList>
    </citation>
    <scope>NUCLEOTIDE SEQUENCE [LARGE SCALE GENOMIC DNA]</scope>
    <source>
        <strain evidence="5 6">CLA-AA-H197</strain>
    </source>
</reference>
<dbReference type="EC" id="2.3.3.16" evidence="3"/>
<evidence type="ECO:0000313" key="6">
    <source>
        <dbReference type="Proteomes" id="UP001478817"/>
    </source>
</evidence>
<evidence type="ECO:0000256" key="2">
    <source>
        <dbReference type="ARBA" id="ARBA00010566"/>
    </source>
</evidence>